<dbReference type="Proteomes" id="UP000295096">
    <property type="component" value="Unassembled WGS sequence"/>
</dbReference>
<accession>A0A4V3AAA1</accession>
<name>A0A4V3AAA1_9PROT</name>
<gene>
    <name evidence="1" type="ORF">E2C06_12210</name>
</gene>
<dbReference type="OrthoDB" id="7288979at2"/>
<proteinExistence type="predicted"/>
<evidence type="ECO:0000313" key="2">
    <source>
        <dbReference type="Proteomes" id="UP000295096"/>
    </source>
</evidence>
<protein>
    <submittedName>
        <fullName evidence="1">Uncharacterized protein</fullName>
    </submittedName>
</protein>
<evidence type="ECO:0000313" key="1">
    <source>
        <dbReference type="EMBL" id="TDH62365.1"/>
    </source>
</evidence>
<dbReference type="RefSeq" id="WP_133288879.1">
    <property type="nucleotide sequence ID" value="NZ_SMSJ01000012.1"/>
</dbReference>
<comment type="caution">
    <text evidence="1">The sequence shown here is derived from an EMBL/GenBank/DDBJ whole genome shotgun (WGS) entry which is preliminary data.</text>
</comment>
<dbReference type="EMBL" id="SMSJ01000012">
    <property type="protein sequence ID" value="TDH62365.1"/>
    <property type="molecule type" value="Genomic_DNA"/>
</dbReference>
<keyword evidence="2" id="KW-1185">Reference proteome</keyword>
<dbReference type="AlphaFoldDB" id="A0A4V3AAA1"/>
<organism evidence="1 2">
    <name type="scientific">Dankookia rubra</name>
    <dbReference type="NCBI Taxonomy" id="1442381"/>
    <lineage>
        <taxon>Bacteria</taxon>
        <taxon>Pseudomonadati</taxon>
        <taxon>Pseudomonadota</taxon>
        <taxon>Alphaproteobacteria</taxon>
        <taxon>Acetobacterales</taxon>
        <taxon>Roseomonadaceae</taxon>
        <taxon>Dankookia</taxon>
    </lineage>
</organism>
<reference evidence="1 2" key="1">
    <citation type="journal article" date="2016" name="J. Microbiol.">
        <title>Dankookia rubra gen. nov., sp. nov., an alphaproteobacterium isolated from sediment of a shallow stream.</title>
        <authorList>
            <person name="Kim W.H."/>
            <person name="Kim D.H."/>
            <person name="Kang K."/>
            <person name="Ahn T.Y."/>
        </authorList>
    </citation>
    <scope>NUCLEOTIDE SEQUENCE [LARGE SCALE GENOMIC DNA]</scope>
    <source>
        <strain evidence="1 2">JCM30602</strain>
    </source>
</reference>
<sequence length="61" mass="6597">MSTELDRLAIEAEADRLAAVYEQVRLLAQAQRIGFVQAGRDAVAKGLIAASDWVLVREALG</sequence>